<feature type="region of interest" description="Disordered" evidence="1">
    <location>
        <begin position="564"/>
        <end position="597"/>
    </location>
</feature>
<dbReference type="RefSeq" id="WP_105330622.1">
    <property type="nucleotide sequence ID" value="NZ_PUHY01000010.1"/>
</dbReference>
<evidence type="ECO:0000256" key="1">
    <source>
        <dbReference type="SAM" id="MobiDB-lite"/>
    </source>
</evidence>
<name>A0A2S8FRT4_9BACT</name>
<evidence type="ECO:0008006" key="5">
    <source>
        <dbReference type="Google" id="ProtNLM"/>
    </source>
</evidence>
<feature type="compositionally biased region" description="Polar residues" evidence="1">
    <location>
        <begin position="564"/>
        <end position="581"/>
    </location>
</feature>
<protein>
    <recommendedName>
        <fullName evidence="5">NolW-like domain-containing protein</fullName>
    </recommendedName>
</protein>
<dbReference type="Proteomes" id="UP000238322">
    <property type="component" value="Unassembled WGS sequence"/>
</dbReference>
<organism evidence="3 4">
    <name type="scientific">Blastopirellula marina</name>
    <dbReference type="NCBI Taxonomy" id="124"/>
    <lineage>
        <taxon>Bacteria</taxon>
        <taxon>Pseudomonadati</taxon>
        <taxon>Planctomycetota</taxon>
        <taxon>Planctomycetia</taxon>
        <taxon>Pirellulales</taxon>
        <taxon>Pirellulaceae</taxon>
        <taxon>Blastopirellula</taxon>
    </lineage>
</organism>
<proteinExistence type="predicted"/>
<sequence>MRALSLFVVGSVLFCTPVFAQFGGSTSGTDERPKKPLTVMLSTNDAIQQVIPQIAPDLTSSDAHSKALFARLLSQNTSVSFQEIPLRDAVKQLAAETVLDIHIDEYALEEYGLDSSVKVSLALNDVSVYSALKWMLAQNDLTFMIDVDRIVVTGSDQAERQLVNRFYAIPNLIGNPAYHDILIEVITTTVEPDSWEDLGGPGSICPYLNGLMISTTEEIHTKLDHLLVGLHQVQAFPSNPYPTASYRVSLFAKQEQKILSELQSKIAKFAPEKMSLKTFVEQFRKHTSCPVHIDQRALEDLGYNQDDVTVIPPAKSTSLKRILDISTRSFADDLRWFVAGDLIVVTTKEEADGELGIEIYPVRDLAWKGIDITNPKIEAQLLKDPWENDSIVSLPDYEAMVTLLVTTIKPDSWEDLGGPGSVGIYDNRCDCLVITQTESVHMQIQAALAQIRERQQPIDVDKLLADIEKHESTIFTQTYSALRQTADTPLLTREEMQRMAERIKQQFAPESWSDDSVFIESLGDVLVIRQRRDVHRQIEKFLQERSIIPPHQIISGSGCMMFPSNQSYLPPQQEGNSSAQPTPAVPQAKAPGGGGVF</sequence>
<gene>
    <name evidence="3" type="ORF">C5Y83_15485</name>
</gene>
<dbReference type="AlphaFoldDB" id="A0A2S8FRT4"/>
<feature type="signal peptide" evidence="2">
    <location>
        <begin position="1"/>
        <end position="20"/>
    </location>
</feature>
<evidence type="ECO:0000313" key="3">
    <source>
        <dbReference type="EMBL" id="PQO34892.1"/>
    </source>
</evidence>
<accession>A0A2S8FRT4</accession>
<dbReference type="OrthoDB" id="291047at2"/>
<comment type="caution">
    <text evidence="3">The sequence shown here is derived from an EMBL/GenBank/DDBJ whole genome shotgun (WGS) entry which is preliminary data.</text>
</comment>
<dbReference type="EMBL" id="PUHY01000010">
    <property type="protein sequence ID" value="PQO34892.1"/>
    <property type="molecule type" value="Genomic_DNA"/>
</dbReference>
<evidence type="ECO:0000256" key="2">
    <source>
        <dbReference type="SAM" id="SignalP"/>
    </source>
</evidence>
<reference evidence="3 4" key="1">
    <citation type="submission" date="2018-02" db="EMBL/GenBank/DDBJ databases">
        <title>Comparative genomes isolates from brazilian mangrove.</title>
        <authorList>
            <person name="Araujo J.E."/>
            <person name="Taketani R.G."/>
            <person name="Silva M.C.P."/>
            <person name="Loureco M.V."/>
            <person name="Andreote F.D."/>
        </authorList>
    </citation>
    <scope>NUCLEOTIDE SEQUENCE [LARGE SCALE GENOMIC DNA]</scope>
    <source>
        <strain evidence="3 4">Hex-1 MGV</strain>
    </source>
</reference>
<keyword evidence="2" id="KW-0732">Signal</keyword>
<evidence type="ECO:0000313" key="4">
    <source>
        <dbReference type="Proteomes" id="UP000238322"/>
    </source>
</evidence>
<feature type="chain" id="PRO_5015641800" description="NolW-like domain-containing protein" evidence="2">
    <location>
        <begin position="21"/>
        <end position="597"/>
    </location>
</feature>